<dbReference type="Pfam" id="PF03009">
    <property type="entry name" value="GDPD"/>
    <property type="match status" value="1"/>
</dbReference>
<protein>
    <submittedName>
        <fullName evidence="2">Glycerophosphodiester phosphodiesterase</fullName>
    </submittedName>
</protein>
<comment type="caution">
    <text evidence="2">The sequence shown here is derived from an EMBL/GenBank/DDBJ whole genome shotgun (WGS) entry which is preliminary data.</text>
</comment>
<organism evidence="2 3">
    <name type="scientific">Subtercola boreus</name>
    <dbReference type="NCBI Taxonomy" id="120213"/>
    <lineage>
        <taxon>Bacteria</taxon>
        <taxon>Bacillati</taxon>
        <taxon>Actinomycetota</taxon>
        <taxon>Actinomycetes</taxon>
        <taxon>Micrococcales</taxon>
        <taxon>Microbacteriaceae</taxon>
        <taxon>Subtercola</taxon>
    </lineage>
</organism>
<dbReference type="PANTHER" id="PTHR46211:SF14">
    <property type="entry name" value="GLYCEROPHOSPHODIESTER PHOSPHODIESTERASE"/>
    <property type="match status" value="1"/>
</dbReference>
<dbReference type="PROSITE" id="PS51704">
    <property type="entry name" value="GP_PDE"/>
    <property type="match status" value="1"/>
</dbReference>
<sequence>MPRPATGYFAPSLPRLLAHRGLATSAVENTLPAFRAAAQQGALYVECDVHASLDGVAIVAHDPDLSRLLGIASTIGSLTARELAALDLGGGVGFCTLQDALVALPATRFNIDVKSEAAAGPTGAAIVAAGAQQRVLLTSFSNARRKAAIRASAGTSGVAVATSASARTFLVVLVAGTLGLAPVVRWLLRNVDAVQVPETALGLRVPTRRMLALIHSAGVEMHVWTINDPQKMAQLLAVGVDGLVTDRVDLALELVARTKPNRR</sequence>
<dbReference type="InterPro" id="IPR030395">
    <property type="entry name" value="GP_PDE_dom"/>
</dbReference>
<dbReference type="RefSeq" id="WP_116411259.1">
    <property type="nucleotide sequence ID" value="NZ_NBXB01000027.1"/>
</dbReference>
<dbReference type="SUPFAM" id="SSF51695">
    <property type="entry name" value="PLC-like phosphodiesterases"/>
    <property type="match status" value="1"/>
</dbReference>
<dbReference type="Gene3D" id="3.20.20.190">
    <property type="entry name" value="Phosphatidylinositol (PI) phosphodiesterase"/>
    <property type="match status" value="1"/>
</dbReference>
<dbReference type="GO" id="GO:0006629">
    <property type="term" value="P:lipid metabolic process"/>
    <property type="evidence" value="ECO:0007669"/>
    <property type="project" value="InterPro"/>
</dbReference>
<dbReference type="InterPro" id="IPR017946">
    <property type="entry name" value="PLC-like_Pdiesterase_TIM-brl"/>
</dbReference>
<dbReference type="PANTHER" id="PTHR46211">
    <property type="entry name" value="GLYCEROPHOSPHORYL DIESTER PHOSPHODIESTERASE"/>
    <property type="match status" value="1"/>
</dbReference>
<dbReference type="Proteomes" id="UP000256541">
    <property type="component" value="Unassembled WGS sequence"/>
</dbReference>
<dbReference type="OrthoDB" id="5241788at2"/>
<dbReference type="GO" id="GO:0008081">
    <property type="term" value="F:phosphoric diester hydrolase activity"/>
    <property type="evidence" value="ECO:0007669"/>
    <property type="project" value="InterPro"/>
</dbReference>
<evidence type="ECO:0000259" key="1">
    <source>
        <dbReference type="PROSITE" id="PS51704"/>
    </source>
</evidence>
<feature type="domain" description="GP-PDE" evidence="1">
    <location>
        <begin position="14"/>
        <end position="255"/>
    </location>
</feature>
<name>A0A3E0VY52_9MICO</name>
<evidence type="ECO:0000313" key="2">
    <source>
        <dbReference type="EMBL" id="RFA14660.1"/>
    </source>
</evidence>
<gene>
    <name evidence="2" type="ORF">B7R22_07995</name>
</gene>
<dbReference type="AlphaFoldDB" id="A0A3E0VY52"/>
<reference evidence="2 3" key="1">
    <citation type="submission" date="2017-04" db="EMBL/GenBank/DDBJ databases">
        <title>Comparative genome analysis of Subtercola boreus.</title>
        <authorList>
            <person name="Cho Y.-J."/>
            <person name="Cho A."/>
            <person name="Kim O.-S."/>
            <person name="Lee J.-I."/>
        </authorList>
    </citation>
    <scope>NUCLEOTIDE SEQUENCE [LARGE SCALE GENOMIC DNA]</scope>
    <source>
        <strain evidence="2 3">P27479</strain>
    </source>
</reference>
<accession>A0A3E0VY52</accession>
<evidence type="ECO:0000313" key="3">
    <source>
        <dbReference type="Proteomes" id="UP000256541"/>
    </source>
</evidence>
<dbReference type="EMBL" id="NBXB01000027">
    <property type="protein sequence ID" value="RFA14660.1"/>
    <property type="molecule type" value="Genomic_DNA"/>
</dbReference>
<proteinExistence type="predicted"/>